<dbReference type="SUPFAM" id="SSF63748">
    <property type="entry name" value="Tudor/PWWP/MBT"/>
    <property type="match status" value="1"/>
</dbReference>
<accession>A0A8J4PV67</accession>
<evidence type="ECO:0000256" key="4">
    <source>
        <dbReference type="PIRNR" id="PIRNR017179"/>
    </source>
</evidence>
<feature type="domain" description="TNase-like" evidence="7">
    <location>
        <begin position="343"/>
        <end position="499"/>
    </location>
</feature>
<dbReference type="FunFam" id="2.40.50.90:FF:000002">
    <property type="entry name" value="Staphylococcal nuclease domain-containing protein"/>
    <property type="match status" value="1"/>
</dbReference>
<dbReference type="InterPro" id="IPR035437">
    <property type="entry name" value="SNase_OB-fold_sf"/>
</dbReference>
<name>A0A8J4PV67_9MYCE</name>
<evidence type="ECO:0000313" key="9">
    <source>
        <dbReference type="Proteomes" id="UP000695562"/>
    </source>
</evidence>
<reference evidence="8" key="1">
    <citation type="submission" date="2020-01" db="EMBL/GenBank/DDBJ databases">
        <title>Development of genomics and gene disruption for Polysphondylium violaceum indicates a role for the polyketide synthase stlB in stalk morphogenesis.</title>
        <authorList>
            <person name="Narita B."/>
            <person name="Kawabe Y."/>
            <person name="Kin K."/>
            <person name="Saito T."/>
            <person name="Gibbs R."/>
            <person name="Kuspa A."/>
            <person name="Muzny D."/>
            <person name="Queller D."/>
            <person name="Richards S."/>
            <person name="Strassman J."/>
            <person name="Sucgang R."/>
            <person name="Worley K."/>
            <person name="Schaap P."/>
        </authorList>
    </citation>
    <scope>NUCLEOTIDE SEQUENCE</scope>
    <source>
        <strain evidence="8">QSvi11</strain>
    </source>
</reference>
<dbReference type="GO" id="GO:0003723">
    <property type="term" value="F:RNA binding"/>
    <property type="evidence" value="ECO:0007669"/>
    <property type="project" value="UniProtKB-UniRule"/>
</dbReference>
<dbReference type="EMBL" id="AJWJ01000181">
    <property type="protein sequence ID" value="KAF2073820.1"/>
    <property type="molecule type" value="Genomic_DNA"/>
</dbReference>
<comment type="caution">
    <text evidence="8">The sequence shown here is derived from an EMBL/GenBank/DDBJ whole genome shotgun (WGS) entry which is preliminary data.</text>
</comment>
<evidence type="ECO:0000259" key="6">
    <source>
        <dbReference type="PROSITE" id="PS50304"/>
    </source>
</evidence>
<dbReference type="GO" id="GO:0005634">
    <property type="term" value="C:nucleus"/>
    <property type="evidence" value="ECO:0007669"/>
    <property type="project" value="TreeGrafter"/>
</dbReference>
<protein>
    <recommendedName>
        <fullName evidence="10">Nuclease domain-containing protein</fullName>
    </recommendedName>
</protein>
<dbReference type="Proteomes" id="UP000695562">
    <property type="component" value="Unassembled WGS sequence"/>
</dbReference>
<dbReference type="Pfam" id="PF00565">
    <property type="entry name" value="SNase"/>
    <property type="match status" value="4"/>
</dbReference>
<evidence type="ECO:0000256" key="5">
    <source>
        <dbReference type="SAM" id="MobiDB-lite"/>
    </source>
</evidence>
<sequence length="921" mass="102307">MSSTTSNTTSNVTSQIQPQLPTVGVVRSVNSGDSLVIQDLKTLDAPKQEYNLSHLTVPRLGFHGTNDKPATKDTPFAWESREYLRKLCIGKKVHFYVDYVAPTGKKYITCYLESDLENSLNKQMISSGFASLFRSASGKENKKPEYLNLIELESEAISRELGIHNKNPIAINNSIRPIHTLNAFDLFNKLKGKPLSAVVEQIRNAASYRVVIVPSFHSFTIQLSGVQCPGYRKDASGTMQPEAFAVEAETFIMKNLLHRDVQLTLDTFDKQGNLYGTVICLERDVACELLKNGLGSYVAWSGSTRSAPDQVTLKNAEQAARDAKLRIWQNFSSTPSSSDPYPQEIHGKVVEIGNAGQIGIISDSRVEYKLALASVRVPNLSKPTDNENQQPKEKQQAIRFERYWAYEAKEWLRKRLIGQRVTAKLDFVRPTIKSEGVDLAEKPFYSIYLGKGNVSLGLVEAGLAKLTEHKGADNRAVDYEALVTAEAKAKKKNAGLFSNKDTAPVLNINDVSSDDKSLKAKAQKLLPHIRGIILPAVVDYVFSAQRVKLFVEKESCMINFSLSGVRVPKRDENEVLSNQALAYSREHLHQHDVSIQIDDIDKGGNFIGNLYYGNKNFALNLVEMGFASIYDPMNRLSEAKAFADAEDKAKSSRLNMWKDYDPLAEQRAADQLKAAEEEKLKQLKAETGKAIVRTIVSPTQLYIQYENSKNNDILDILENLANDEGSAVAFSPKAGDLVKYKSAQDEKWYRAKIKSSDSKIKLFLVDFGDNEEIDQSQSSARIRPLSGKLLALPPVASLVNLAFVKQSSNEDINLDAIDFLNDQFTGLSVSVDIVKEESGSTFVTLQDKQGMINGELLSNGLVKIDRNFGIKSAVATKLQEDENKAKKERRGIFRNGDIGSDDEDEFPRGGFKKGRGGKGRK</sequence>
<keyword evidence="9" id="KW-1185">Reference proteome</keyword>
<feature type="domain" description="Tudor" evidence="6">
    <location>
        <begin position="731"/>
        <end position="788"/>
    </location>
</feature>
<dbReference type="Pfam" id="PF00567">
    <property type="entry name" value="TUDOR"/>
    <property type="match status" value="1"/>
</dbReference>
<dbReference type="AlphaFoldDB" id="A0A8J4PV67"/>
<dbReference type="Gene3D" id="2.40.50.90">
    <property type="match status" value="5"/>
</dbReference>
<feature type="domain" description="TNase-like" evidence="7">
    <location>
        <begin position="20"/>
        <end position="166"/>
    </location>
</feature>
<dbReference type="GO" id="GO:0005829">
    <property type="term" value="C:cytosol"/>
    <property type="evidence" value="ECO:0007669"/>
    <property type="project" value="UniProtKB-UniRule"/>
</dbReference>
<comment type="subcellular location">
    <subcellularLocation>
        <location evidence="1 4">Cytoplasm</location>
    </subcellularLocation>
</comment>
<dbReference type="InterPro" id="IPR016685">
    <property type="entry name" value="Silence_cplx_Nase-comp_TudorSN"/>
</dbReference>
<evidence type="ECO:0008006" key="10">
    <source>
        <dbReference type="Google" id="ProtNLM"/>
    </source>
</evidence>
<evidence type="ECO:0000313" key="8">
    <source>
        <dbReference type="EMBL" id="KAF2073820.1"/>
    </source>
</evidence>
<dbReference type="SUPFAM" id="SSF50199">
    <property type="entry name" value="Staphylococcal nuclease"/>
    <property type="match status" value="5"/>
</dbReference>
<dbReference type="GO" id="GO:0006402">
    <property type="term" value="P:mRNA catabolic process"/>
    <property type="evidence" value="ECO:0007669"/>
    <property type="project" value="UniProtKB-UniRule"/>
</dbReference>
<dbReference type="Gene3D" id="2.30.30.140">
    <property type="match status" value="1"/>
</dbReference>
<dbReference type="PANTHER" id="PTHR12302">
    <property type="entry name" value="EBNA2 BINDING PROTEIN P100"/>
    <property type="match status" value="1"/>
</dbReference>
<keyword evidence="3" id="KW-0677">Repeat</keyword>
<dbReference type="GO" id="GO:0031332">
    <property type="term" value="C:RNAi effector complex"/>
    <property type="evidence" value="ECO:0007669"/>
    <property type="project" value="InterPro"/>
</dbReference>
<feature type="compositionally biased region" description="Basic residues" evidence="5">
    <location>
        <begin position="910"/>
        <end position="921"/>
    </location>
</feature>
<dbReference type="PROSITE" id="PS50830">
    <property type="entry name" value="TNASE_3"/>
    <property type="match status" value="4"/>
</dbReference>
<dbReference type="GO" id="GO:0031047">
    <property type="term" value="P:regulatory ncRNA-mediated gene silencing"/>
    <property type="evidence" value="ECO:0007669"/>
    <property type="project" value="UniProtKB-UniRule"/>
</dbReference>
<feature type="domain" description="TNase-like" evidence="7">
    <location>
        <begin position="193"/>
        <end position="330"/>
    </location>
</feature>
<dbReference type="PIRSF" id="PIRSF017179">
    <property type="entry name" value="RISC-Tudor-SN"/>
    <property type="match status" value="1"/>
</dbReference>
<gene>
    <name evidence="8" type="ORF">CYY_004878</name>
</gene>
<dbReference type="GO" id="GO:0004518">
    <property type="term" value="F:nuclease activity"/>
    <property type="evidence" value="ECO:0007669"/>
    <property type="project" value="TreeGrafter"/>
</dbReference>
<evidence type="ECO:0000259" key="7">
    <source>
        <dbReference type="PROSITE" id="PS50830"/>
    </source>
</evidence>
<proteinExistence type="predicted"/>
<dbReference type="PANTHER" id="PTHR12302:SF2">
    <property type="entry name" value="STAPHYLOCOCCAL NUCLEASE DOMAIN-CONTAINING PROTEIN 1"/>
    <property type="match status" value="1"/>
</dbReference>
<feature type="domain" description="TNase-like" evidence="7">
    <location>
        <begin position="532"/>
        <end position="659"/>
    </location>
</feature>
<feature type="region of interest" description="Disordered" evidence="5">
    <location>
        <begin position="879"/>
        <end position="921"/>
    </location>
</feature>
<organism evidence="8 9">
    <name type="scientific">Polysphondylium violaceum</name>
    <dbReference type="NCBI Taxonomy" id="133409"/>
    <lineage>
        <taxon>Eukaryota</taxon>
        <taxon>Amoebozoa</taxon>
        <taxon>Evosea</taxon>
        <taxon>Eumycetozoa</taxon>
        <taxon>Dictyostelia</taxon>
        <taxon>Dictyosteliales</taxon>
        <taxon>Dictyosteliaceae</taxon>
        <taxon>Polysphondylium</taxon>
    </lineage>
</organism>
<dbReference type="SMART" id="SM00318">
    <property type="entry name" value="SNc"/>
    <property type="match status" value="4"/>
</dbReference>
<evidence type="ECO:0000256" key="3">
    <source>
        <dbReference type="ARBA" id="ARBA00022737"/>
    </source>
</evidence>
<dbReference type="InterPro" id="IPR016071">
    <property type="entry name" value="Staphylococal_nuclease_OB-fold"/>
</dbReference>
<evidence type="ECO:0000256" key="2">
    <source>
        <dbReference type="ARBA" id="ARBA00022490"/>
    </source>
</evidence>
<dbReference type="OrthoDB" id="10023235at2759"/>
<dbReference type="PROSITE" id="PS50304">
    <property type="entry name" value="TUDOR"/>
    <property type="match status" value="1"/>
</dbReference>
<evidence type="ECO:0000256" key="1">
    <source>
        <dbReference type="ARBA" id="ARBA00004496"/>
    </source>
</evidence>
<dbReference type="InterPro" id="IPR002999">
    <property type="entry name" value="Tudor"/>
</dbReference>
<keyword evidence="2 4" id="KW-0963">Cytoplasm</keyword>
<dbReference type="SMART" id="SM00333">
    <property type="entry name" value="TUDOR"/>
    <property type="match status" value="1"/>
</dbReference>